<reference evidence="3" key="1">
    <citation type="submission" date="2020-04" db="EMBL/GenBank/DDBJ databases">
        <authorList>
            <person name="Neveu A P."/>
        </authorList>
    </citation>
    <scope>NUCLEOTIDE SEQUENCE</scope>
    <source>
        <tissue evidence="3">Whole embryo</tissue>
    </source>
</reference>
<accession>A0A6F9D8K9</accession>
<dbReference type="EMBL" id="LR783478">
    <property type="protein sequence ID" value="CAB3226752.1"/>
    <property type="molecule type" value="mRNA"/>
</dbReference>
<sequence length="274" mass="30845">MNMSLTFAKSWSKCVKVCQAFAKTASRNDSTLFAHSGISTSINTSLFGQNFQRSLWYLAPSASRFFNGKTCFPSFTCNCGGFHSEGDQRFIELLKTEVTDEKANMLEIPVISGDWKLNIDGTKCIMKKHVEGDKLKVSFNVNASVPPADSYEPDANEEIISRPDFFVEVTKPSSQDTVTLDCFFPDPEMEDENEDSKAFNIRAVTVHCGEITEQTYSIETENIDEDMYESLSNFLSDRGISKDFGEDIIQVATALENREYVKSLDKLYKFVSCK</sequence>
<evidence type="ECO:0000256" key="1">
    <source>
        <dbReference type="ARBA" id="ARBA00005457"/>
    </source>
</evidence>
<dbReference type="Pfam" id="PF02330">
    <property type="entry name" value="MAM33"/>
    <property type="match status" value="1"/>
</dbReference>
<dbReference type="InterPro" id="IPR036561">
    <property type="entry name" value="MAM33_sf"/>
</dbReference>
<dbReference type="GO" id="GO:0005759">
    <property type="term" value="C:mitochondrial matrix"/>
    <property type="evidence" value="ECO:0007669"/>
    <property type="project" value="InterPro"/>
</dbReference>
<dbReference type="AlphaFoldDB" id="A0A6F9D8K9"/>
<evidence type="ECO:0000313" key="3">
    <source>
        <dbReference type="EMBL" id="CAB3226752.1"/>
    </source>
</evidence>
<gene>
    <name evidence="3" type="primary">C1qbp</name>
</gene>
<organism evidence="3">
    <name type="scientific">Phallusia mammillata</name>
    <dbReference type="NCBI Taxonomy" id="59560"/>
    <lineage>
        <taxon>Eukaryota</taxon>
        <taxon>Metazoa</taxon>
        <taxon>Chordata</taxon>
        <taxon>Tunicata</taxon>
        <taxon>Ascidiacea</taxon>
        <taxon>Phlebobranchia</taxon>
        <taxon>Ascidiidae</taxon>
        <taxon>Phallusia</taxon>
    </lineage>
</organism>
<proteinExistence type="evidence at transcript level"/>
<dbReference type="GO" id="GO:0042256">
    <property type="term" value="P:cytosolic ribosome assembly"/>
    <property type="evidence" value="ECO:0007669"/>
    <property type="project" value="TreeGrafter"/>
</dbReference>
<dbReference type="InterPro" id="IPR003428">
    <property type="entry name" value="MAM33"/>
</dbReference>
<comment type="similarity">
    <text evidence="1">Belongs to the MAM33 family.</text>
</comment>
<name>A0A6F9D8K9_9ASCI</name>
<protein>
    <recommendedName>
        <fullName evidence="2">Complement component 1 Q subcomponent-binding protein, mitochondrial</fullName>
    </recommendedName>
</protein>
<dbReference type="PANTHER" id="PTHR10826">
    <property type="entry name" value="COMPLEMENT COMPONENT 1"/>
    <property type="match status" value="1"/>
</dbReference>
<dbReference type="Gene3D" id="3.10.280.10">
    <property type="entry name" value="Mitochondrial glycoprotein"/>
    <property type="match status" value="1"/>
</dbReference>
<evidence type="ECO:0000256" key="2">
    <source>
        <dbReference type="ARBA" id="ARBA00021918"/>
    </source>
</evidence>
<dbReference type="SUPFAM" id="SSF54529">
    <property type="entry name" value="Mitochondrial glycoprotein MAM33-like"/>
    <property type="match status" value="1"/>
</dbReference>
<dbReference type="PANTHER" id="PTHR10826:SF1">
    <property type="entry name" value="COMPLEMENT COMPONENT 1 Q SUBCOMPONENT-BINDING PROTEIN, MITOCHONDRIAL"/>
    <property type="match status" value="1"/>
</dbReference>